<evidence type="ECO:0000256" key="4">
    <source>
        <dbReference type="ARBA" id="ARBA00022729"/>
    </source>
</evidence>
<feature type="compositionally biased region" description="Polar residues" evidence="12">
    <location>
        <begin position="318"/>
        <end position="341"/>
    </location>
</feature>
<organism evidence="15 16">
    <name type="scientific">Colletotrichum kahawae</name>
    <name type="common">Coffee berry disease fungus</name>
    <dbReference type="NCBI Taxonomy" id="34407"/>
    <lineage>
        <taxon>Eukaryota</taxon>
        <taxon>Fungi</taxon>
        <taxon>Dikarya</taxon>
        <taxon>Ascomycota</taxon>
        <taxon>Pezizomycotina</taxon>
        <taxon>Sordariomycetes</taxon>
        <taxon>Hypocreomycetidae</taxon>
        <taxon>Glomerellales</taxon>
        <taxon>Glomerellaceae</taxon>
        <taxon>Colletotrichum</taxon>
        <taxon>Colletotrichum gloeosporioides species complex</taxon>
    </lineage>
</organism>
<evidence type="ECO:0000256" key="8">
    <source>
        <dbReference type="ARBA" id="ARBA00023326"/>
    </source>
</evidence>
<feature type="chain" id="PRO_5042293245" description="lytic cellulose monooxygenase (C4-dehydrogenating)" evidence="13">
    <location>
        <begin position="18"/>
        <end position="429"/>
    </location>
</feature>
<keyword evidence="5" id="KW-0136">Cellulose degradation</keyword>
<sequence length="429" mass="46109">MLQFLPFLGLFASVVVGHGVVDSFKTDGVEHPGYQLSYYYDKKNGKELPELAAWSAENLDSGFVAPENYTSPDIVCQKNGASANSTVKVSAGGTVEFHWTRWAHFGPMMTYVARCPGDDCINVDKTALEFVKIDEAGINFDTQEWAARAMVNNNNTWVTTVPKSLAPGSYVFRHETIAVHGSFREGGAQNYPQCFNIDVTGSGTAEPKGVRAQELYTPTDPGILFNPYKTPIQNYTIPGPALFRDGEAATNTSSALTTPSAQPLVNSTGASRPFANSTAHVPVASTTSSDSTSTLSSTVPTTSPMARPTKTAMAPSLDSLTATHKTGPTVQAAQPVSSSACLPSGSEFVTSKSDTDTVTDDGDSLPQTFTLETFIEWLRENSSKNTRRHARQFFLTSSSMGEIIPSLRFKTGILSLFSSGHFQATGQDF</sequence>
<dbReference type="InterPro" id="IPR005103">
    <property type="entry name" value="AA9_LPMO"/>
</dbReference>
<dbReference type="AlphaFoldDB" id="A0AAE0D3Z8"/>
<feature type="signal peptide" evidence="13">
    <location>
        <begin position="1"/>
        <end position="17"/>
    </location>
</feature>
<dbReference type="GO" id="GO:0016787">
    <property type="term" value="F:hydrolase activity"/>
    <property type="evidence" value="ECO:0007669"/>
    <property type="project" value="UniProtKB-KW"/>
</dbReference>
<protein>
    <recommendedName>
        <fullName evidence="11">lytic cellulose monooxygenase (C4-dehydrogenating)</fullName>
        <ecNumber evidence="11">1.14.99.56</ecNumber>
    </recommendedName>
</protein>
<evidence type="ECO:0000256" key="9">
    <source>
        <dbReference type="ARBA" id="ARBA00044502"/>
    </source>
</evidence>
<evidence type="ECO:0000256" key="10">
    <source>
        <dbReference type="ARBA" id="ARBA00045077"/>
    </source>
</evidence>
<evidence type="ECO:0000313" key="15">
    <source>
        <dbReference type="EMBL" id="KAK2752434.1"/>
    </source>
</evidence>
<evidence type="ECO:0000256" key="13">
    <source>
        <dbReference type="SAM" id="SignalP"/>
    </source>
</evidence>
<evidence type="ECO:0000256" key="7">
    <source>
        <dbReference type="ARBA" id="ARBA00023277"/>
    </source>
</evidence>
<comment type="subcellular location">
    <subcellularLocation>
        <location evidence="2">Secreted</location>
    </subcellularLocation>
</comment>
<comment type="cofactor">
    <cofactor evidence="1">
        <name>Cu(2+)</name>
        <dbReference type="ChEBI" id="CHEBI:29036"/>
    </cofactor>
</comment>
<dbReference type="EMBL" id="VYYT01000251">
    <property type="protein sequence ID" value="KAK2752434.1"/>
    <property type="molecule type" value="Genomic_DNA"/>
</dbReference>
<dbReference type="Gene3D" id="2.70.50.70">
    <property type="match status" value="1"/>
</dbReference>
<evidence type="ECO:0000256" key="5">
    <source>
        <dbReference type="ARBA" id="ARBA00023001"/>
    </source>
</evidence>
<evidence type="ECO:0000313" key="16">
    <source>
        <dbReference type="Proteomes" id="UP001281614"/>
    </source>
</evidence>
<keyword evidence="7" id="KW-0119">Carbohydrate metabolism</keyword>
<keyword evidence="8" id="KW-0624">Polysaccharide degradation</keyword>
<evidence type="ECO:0000256" key="12">
    <source>
        <dbReference type="SAM" id="MobiDB-lite"/>
    </source>
</evidence>
<dbReference type="CDD" id="cd21175">
    <property type="entry name" value="LPMO_AA9"/>
    <property type="match status" value="1"/>
</dbReference>
<dbReference type="EC" id="1.14.99.56" evidence="11"/>
<proteinExistence type="inferred from homology"/>
<dbReference type="GO" id="GO:0030245">
    <property type="term" value="P:cellulose catabolic process"/>
    <property type="evidence" value="ECO:0007669"/>
    <property type="project" value="UniProtKB-KW"/>
</dbReference>
<keyword evidence="6" id="KW-1015">Disulfide bond</keyword>
<dbReference type="Proteomes" id="UP001281614">
    <property type="component" value="Unassembled WGS sequence"/>
</dbReference>
<comment type="caution">
    <text evidence="15">The sequence shown here is derived from an EMBL/GenBank/DDBJ whole genome shotgun (WGS) entry which is preliminary data.</text>
</comment>
<reference evidence="15" key="1">
    <citation type="submission" date="2023-02" db="EMBL/GenBank/DDBJ databases">
        <title>Colletotrichum kahawae CIFC_Que2 genome sequencing and assembly.</title>
        <authorList>
            <person name="Baroncelli R."/>
        </authorList>
    </citation>
    <scope>NUCLEOTIDE SEQUENCE</scope>
    <source>
        <strain evidence="15">CIFC_Que2</strain>
    </source>
</reference>
<evidence type="ECO:0000256" key="1">
    <source>
        <dbReference type="ARBA" id="ARBA00001973"/>
    </source>
</evidence>
<keyword evidence="15" id="KW-0378">Hydrolase</keyword>
<evidence type="ECO:0000256" key="6">
    <source>
        <dbReference type="ARBA" id="ARBA00023157"/>
    </source>
</evidence>
<evidence type="ECO:0000256" key="11">
    <source>
        <dbReference type="ARBA" id="ARBA00047174"/>
    </source>
</evidence>
<name>A0AAE0D3Z8_COLKA</name>
<evidence type="ECO:0000256" key="2">
    <source>
        <dbReference type="ARBA" id="ARBA00004613"/>
    </source>
</evidence>
<dbReference type="GO" id="GO:0005576">
    <property type="term" value="C:extracellular region"/>
    <property type="evidence" value="ECO:0007669"/>
    <property type="project" value="UniProtKB-SubCell"/>
</dbReference>
<comment type="catalytic activity">
    <reaction evidence="10">
        <text>[(1-&gt;4)-beta-D-glucosyl]n+m + reduced acceptor + O2 = 4-dehydro-beta-D-glucosyl-[(1-&gt;4)-beta-D-glucosyl]n-1 + [(1-&gt;4)-beta-D-glucosyl]m + acceptor + H2O.</text>
        <dbReference type="EC" id="1.14.99.56"/>
    </reaction>
</comment>
<feature type="compositionally biased region" description="Polar residues" evidence="12">
    <location>
        <begin position="249"/>
        <end position="279"/>
    </location>
</feature>
<keyword evidence="16" id="KW-1185">Reference proteome</keyword>
<keyword evidence="3" id="KW-0964">Secreted</keyword>
<keyword evidence="4 13" id="KW-0732">Signal</keyword>
<feature type="domain" description="Auxiliary Activity family 9 catalytic" evidence="14">
    <location>
        <begin position="18"/>
        <end position="231"/>
    </location>
</feature>
<feature type="compositionally biased region" description="Low complexity" evidence="12">
    <location>
        <begin position="285"/>
        <end position="303"/>
    </location>
</feature>
<evidence type="ECO:0000256" key="3">
    <source>
        <dbReference type="ARBA" id="ARBA00022525"/>
    </source>
</evidence>
<evidence type="ECO:0000259" key="14">
    <source>
        <dbReference type="Pfam" id="PF03443"/>
    </source>
</evidence>
<gene>
    <name evidence="15" type="ORF">CKAH01_17713</name>
</gene>
<feature type="region of interest" description="Disordered" evidence="12">
    <location>
        <begin position="249"/>
        <end position="341"/>
    </location>
</feature>
<accession>A0AAE0D3Z8</accession>
<dbReference type="PANTHER" id="PTHR33353">
    <property type="entry name" value="PUTATIVE (AFU_ORTHOLOGUE AFUA_1G12560)-RELATED"/>
    <property type="match status" value="1"/>
</dbReference>
<dbReference type="InterPro" id="IPR049892">
    <property type="entry name" value="AA9"/>
</dbReference>
<dbReference type="PANTHER" id="PTHR33353:SF34">
    <property type="entry name" value="ENDO-BETA-1,4-GLUCANASE D"/>
    <property type="match status" value="1"/>
</dbReference>
<dbReference type="Pfam" id="PF03443">
    <property type="entry name" value="AA9"/>
    <property type="match status" value="1"/>
</dbReference>
<comment type="similarity">
    <text evidence="9">Belongs to the polysaccharide monooxygenase AA9 family.</text>
</comment>